<dbReference type="PANTHER" id="PTHR35813:SF1">
    <property type="entry name" value="INNER MEMBRANE PROTEIN YBAN"/>
    <property type="match status" value="1"/>
</dbReference>
<name>C0EDE9_9FIRM</name>
<accession>C0EDE9</accession>
<gene>
    <name evidence="1" type="ORF">CLOSTMETH_01876</name>
</gene>
<evidence type="ECO:0008006" key="3">
    <source>
        <dbReference type="Google" id="ProtNLM"/>
    </source>
</evidence>
<dbReference type="PIRSF" id="PIRSF016789">
    <property type="entry name" value="DUF454"/>
    <property type="match status" value="1"/>
</dbReference>
<dbReference type="HOGENOM" id="CLU_113299_3_0_9"/>
<keyword evidence="2" id="KW-1185">Reference proteome</keyword>
<dbReference type="GO" id="GO:0005886">
    <property type="term" value="C:plasma membrane"/>
    <property type="evidence" value="ECO:0007669"/>
    <property type="project" value="TreeGrafter"/>
</dbReference>
<comment type="caution">
    <text evidence="1">The sequence shown here is derived from an EMBL/GenBank/DDBJ whole genome shotgun (WGS) entry which is preliminary data.</text>
</comment>
<organism evidence="1 2">
    <name type="scientific">[Clostridium] methylpentosum DSM 5476</name>
    <dbReference type="NCBI Taxonomy" id="537013"/>
    <lineage>
        <taxon>Bacteria</taxon>
        <taxon>Bacillati</taxon>
        <taxon>Bacillota</taxon>
        <taxon>Clostridia</taxon>
        <taxon>Eubacteriales</taxon>
        <taxon>Oscillospiraceae</taxon>
        <taxon>Oscillospiraceae incertae sedis</taxon>
    </lineage>
</organism>
<dbReference type="STRING" id="537013.CLOSTMETH_01876"/>
<proteinExistence type="predicted"/>
<dbReference type="eggNOG" id="COG2832">
    <property type="taxonomic scope" value="Bacteria"/>
</dbReference>
<sequence>MRILFLILGLISLGVGAVGAVLPLLPSTPFLLAAAFCFAKSSKKLHDWFLSTKLYKKHLDSFVKKRAMTLKAKLSIMLTVTLMMSVGFILMHSVPIGRICLVAVWLFHLLYFTFRIKTIRPETQLTNN</sequence>
<evidence type="ECO:0000313" key="1">
    <source>
        <dbReference type="EMBL" id="EEG30535.1"/>
    </source>
</evidence>
<dbReference type="InterPro" id="IPR007401">
    <property type="entry name" value="DUF454"/>
</dbReference>
<protein>
    <recommendedName>
        <fullName evidence="3">Inner membrane protein YbaN</fullName>
    </recommendedName>
</protein>
<dbReference type="Proteomes" id="UP000003340">
    <property type="component" value="Unassembled WGS sequence"/>
</dbReference>
<reference evidence="1 2" key="1">
    <citation type="submission" date="2009-01" db="EMBL/GenBank/DDBJ databases">
        <authorList>
            <person name="Fulton L."/>
            <person name="Clifton S."/>
            <person name="Fulton B."/>
            <person name="Xu J."/>
            <person name="Minx P."/>
            <person name="Pepin K.H."/>
            <person name="Johnson M."/>
            <person name="Bhonagiri V."/>
            <person name="Nash W.E."/>
            <person name="Mardis E.R."/>
            <person name="Wilson R.K."/>
        </authorList>
    </citation>
    <scope>NUCLEOTIDE SEQUENCE [LARGE SCALE GENOMIC DNA]</scope>
    <source>
        <strain evidence="1 2">DSM 5476</strain>
    </source>
</reference>
<evidence type="ECO:0000313" key="2">
    <source>
        <dbReference type="Proteomes" id="UP000003340"/>
    </source>
</evidence>
<reference evidence="1 2" key="2">
    <citation type="submission" date="2009-02" db="EMBL/GenBank/DDBJ databases">
        <title>Draft genome sequence of Clostridium methylpentosum (DSM 5476).</title>
        <authorList>
            <person name="Sudarsanam P."/>
            <person name="Ley R."/>
            <person name="Guruge J."/>
            <person name="Turnbaugh P.J."/>
            <person name="Mahowald M."/>
            <person name="Liep D."/>
            <person name="Gordon J."/>
        </authorList>
    </citation>
    <scope>NUCLEOTIDE SEQUENCE [LARGE SCALE GENOMIC DNA]</scope>
    <source>
        <strain evidence="1 2">DSM 5476</strain>
    </source>
</reference>
<dbReference type="EMBL" id="ACEC01000061">
    <property type="protein sequence ID" value="EEG30535.1"/>
    <property type="molecule type" value="Genomic_DNA"/>
</dbReference>
<dbReference type="AlphaFoldDB" id="C0EDE9"/>
<dbReference type="PANTHER" id="PTHR35813">
    <property type="entry name" value="INNER MEMBRANE PROTEIN YBAN"/>
    <property type="match status" value="1"/>
</dbReference>
<dbReference type="Pfam" id="PF04304">
    <property type="entry name" value="DUF454"/>
    <property type="match status" value="1"/>
</dbReference>